<evidence type="ECO:0008006" key="4">
    <source>
        <dbReference type="Google" id="ProtNLM"/>
    </source>
</evidence>
<evidence type="ECO:0000313" key="2">
    <source>
        <dbReference type="EMBL" id="PCK27996.1"/>
    </source>
</evidence>
<name>A0A2A5JF45_RHOSG</name>
<dbReference type="RefSeq" id="WP_099697122.1">
    <property type="nucleotide sequence ID" value="NZ_NOVD01000003.1"/>
</dbReference>
<evidence type="ECO:0000256" key="1">
    <source>
        <dbReference type="ARBA" id="ARBA00006479"/>
    </source>
</evidence>
<accession>A0A2A5JF45</accession>
<dbReference type="AlphaFoldDB" id="A0A2A5JF45"/>
<reference evidence="2 3" key="1">
    <citation type="submission" date="2017-07" db="EMBL/GenBank/DDBJ databases">
        <title>Draft sequence of Rhodococcus enclensis 23b-28.</title>
        <authorList>
            <person name="Besaury L."/>
            <person name="Sancelme M."/>
            <person name="Amato P."/>
            <person name="Lallement A."/>
            <person name="Delort A.-M."/>
        </authorList>
    </citation>
    <scope>NUCLEOTIDE SEQUENCE [LARGE SCALE GENOMIC DNA]</scope>
    <source>
        <strain evidence="2 3">23b-28</strain>
    </source>
</reference>
<gene>
    <name evidence="2" type="ORF">CHR55_06015</name>
</gene>
<evidence type="ECO:0000313" key="3">
    <source>
        <dbReference type="Proteomes" id="UP000230886"/>
    </source>
</evidence>
<organism evidence="2 3">
    <name type="scientific">Rhodococcus qingshengii</name>
    <dbReference type="NCBI Taxonomy" id="334542"/>
    <lineage>
        <taxon>Bacteria</taxon>
        <taxon>Bacillati</taxon>
        <taxon>Actinomycetota</taxon>
        <taxon>Actinomycetes</taxon>
        <taxon>Mycobacteriales</taxon>
        <taxon>Nocardiaceae</taxon>
        <taxon>Rhodococcus</taxon>
        <taxon>Rhodococcus erythropolis group</taxon>
    </lineage>
</organism>
<dbReference type="Proteomes" id="UP000230886">
    <property type="component" value="Unassembled WGS sequence"/>
</dbReference>
<dbReference type="Pfam" id="PF00480">
    <property type="entry name" value="ROK"/>
    <property type="match status" value="1"/>
</dbReference>
<sequence>MTDTVSVDLGGTWLRIRSGERTERLPSPSVLRQPSATPDQLLRELIETLDRYLPPGAAVNMACGAALDEQKGVAYGSGPLWGGAPAGEIPLLRLLESHRPDVRWTLVNDVTAGLASFARGFTRPTDRRIAYLTISSGIALRIADAKEGVIPVDALGLQGEVGHLRAVTSGPDTVRQLPCACGGVGHVAAISSGSALTAVASALELPYDRDSFGPALESGAPGASLLLRVVVEPIAELVRTMIALDPRLDRIGIGGGLAEGLSEMYERELCSQLASVRSYADTSLTPERIRKTIHLCRPHDIDTLSGADDIAAGRLRVSKL</sequence>
<dbReference type="InterPro" id="IPR043129">
    <property type="entry name" value="ATPase_NBD"/>
</dbReference>
<comment type="caution">
    <text evidence="2">The sequence shown here is derived from an EMBL/GenBank/DDBJ whole genome shotgun (WGS) entry which is preliminary data.</text>
</comment>
<dbReference type="SUPFAM" id="SSF53067">
    <property type="entry name" value="Actin-like ATPase domain"/>
    <property type="match status" value="1"/>
</dbReference>
<dbReference type="EMBL" id="NOVD01000003">
    <property type="protein sequence ID" value="PCK27996.1"/>
    <property type="molecule type" value="Genomic_DNA"/>
</dbReference>
<comment type="similarity">
    <text evidence="1">Belongs to the ROK (NagC/XylR) family.</text>
</comment>
<dbReference type="InterPro" id="IPR000600">
    <property type="entry name" value="ROK"/>
</dbReference>
<dbReference type="Gene3D" id="3.30.420.40">
    <property type="match status" value="2"/>
</dbReference>
<protein>
    <recommendedName>
        <fullName evidence="4">ROK family protein</fullName>
    </recommendedName>
</protein>
<proteinExistence type="inferred from homology"/>